<keyword evidence="3" id="KW-1185">Reference proteome</keyword>
<feature type="transmembrane region" description="Helical" evidence="1">
    <location>
        <begin position="284"/>
        <end position="302"/>
    </location>
</feature>
<evidence type="ECO:0000256" key="1">
    <source>
        <dbReference type="SAM" id="Phobius"/>
    </source>
</evidence>
<gene>
    <name evidence="2" type="ORF">SAMN05216564_101569</name>
</gene>
<dbReference type="OrthoDB" id="170261at2157"/>
<keyword evidence="1" id="KW-1133">Transmembrane helix</keyword>
<dbReference type="RefSeq" id="WP_092730655.1">
    <property type="nucleotide sequence ID" value="NZ_FNPC01000001.1"/>
</dbReference>
<dbReference type="Gene3D" id="3.30.2010.10">
    <property type="entry name" value="Metalloproteases ('zincins'), catalytic domain"/>
    <property type="match status" value="1"/>
</dbReference>
<protein>
    <submittedName>
        <fullName evidence="2">STE24 endopeptidase</fullName>
    </submittedName>
</protein>
<feature type="transmembrane region" description="Helical" evidence="1">
    <location>
        <begin position="107"/>
        <end position="128"/>
    </location>
</feature>
<dbReference type="Proteomes" id="UP000199079">
    <property type="component" value="Unassembled WGS sequence"/>
</dbReference>
<dbReference type="EMBL" id="FNPC01000001">
    <property type="protein sequence ID" value="SDX81428.1"/>
    <property type="molecule type" value="Genomic_DNA"/>
</dbReference>
<reference evidence="3" key="1">
    <citation type="submission" date="2016-10" db="EMBL/GenBank/DDBJ databases">
        <authorList>
            <person name="Varghese N."/>
            <person name="Submissions S."/>
        </authorList>
    </citation>
    <scope>NUCLEOTIDE SEQUENCE [LARGE SCALE GENOMIC DNA]</scope>
    <source>
        <strain evidence="3">DC30,IBRC 10041,KCTC 4046</strain>
    </source>
</reference>
<feature type="transmembrane region" description="Helical" evidence="1">
    <location>
        <begin position="64"/>
        <end position="87"/>
    </location>
</feature>
<keyword evidence="1" id="KW-0812">Transmembrane</keyword>
<feature type="transmembrane region" description="Helical" evidence="1">
    <location>
        <begin position="308"/>
        <end position="326"/>
    </location>
</feature>
<evidence type="ECO:0000313" key="3">
    <source>
        <dbReference type="Proteomes" id="UP000199079"/>
    </source>
</evidence>
<feature type="transmembrane region" description="Helical" evidence="1">
    <location>
        <begin position="177"/>
        <end position="198"/>
    </location>
</feature>
<proteinExistence type="predicted"/>
<feature type="transmembrane region" description="Helical" evidence="1">
    <location>
        <begin position="149"/>
        <end position="171"/>
    </location>
</feature>
<evidence type="ECO:0000313" key="2">
    <source>
        <dbReference type="EMBL" id="SDX81428.1"/>
    </source>
</evidence>
<name>A0A1H3ETJ0_9EURY</name>
<organism evidence="2 3">
    <name type="scientific">Halopenitus persicus</name>
    <dbReference type="NCBI Taxonomy" id="1048396"/>
    <lineage>
        <taxon>Archaea</taxon>
        <taxon>Methanobacteriati</taxon>
        <taxon>Methanobacteriota</taxon>
        <taxon>Stenosarchaea group</taxon>
        <taxon>Halobacteria</taxon>
        <taxon>Halobacteriales</taxon>
        <taxon>Haloferacaceae</taxon>
        <taxon>Halopenitus</taxon>
    </lineage>
</organism>
<dbReference type="AlphaFoldDB" id="A0A1H3ETJ0"/>
<feature type="transmembrane region" description="Helical" evidence="1">
    <location>
        <begin position="31"/>
        <end position="52"/>
    </location>
</feature>
<sequence length="391" mass="41219">MSALHTAETFALHTAETSALQSSAPSIGPPLAAFVVLVLVGTVGGAIGSAVVRRLPNPVGKYRLLYLAVLLPGALLSYGVFALLGFGDAVVGLFPAPPTPPAPLGTAIANVVELLAAGVVWLAAYAPTVRGVRRVRGIDLSTGEALRKMARYVVVLSVVIAVLVTPLQVVPGDATPLVFGAGLVAIAAVFLYGSPWLLPLFRSTRVPEGETADRLSRLCDRAGLTVRDVRILENDAEETANVVVRGPPGHRRLFVTSTFLDAFDDATATALVAIEAGRLREHLLEVRFGAVVAGGLALIASLTGTGPAWPLLGLSLVLVVVGFGAARRRVRAADEIAAERVGASDLADALERYADVHSLEPSRRRFPNPLSVTVALGDRIDRLRDRRRERE</sequence>
<keyword evidence="1" id="KW-0472">Membrane</keyword>
<accession>A0A1H3ETJ0</accession>